<sequence>MPKATRKDRSDSTRAQIARAQEPDRTTEAIPWQSVPLSEHFGPVAQDTFIQIWRTVPGMNTFEVGIASQISLATEAQDSLYRSAPTNDDGVAEPNLAALDRLQNRLLGLWRSFRARSDKARRFDPITTSAPVANIRPAPVDWLADALANPADEEPYE</sequence>
<dbReference type="STRING" id="571298.SAMN04488026_105410"/>
<evidence type="ECO:0000313" key="2">
    <source>
        <dbReference type="EMBL" id="SDK78894.1"/>
    </source>
</evidence>
<feature type="compositionally biased region" description="Basic and acidic residues" evidence="1">
    <location>
        <begin position="1"/>
        <end position="12"/>
    </location>
</feature>
<protein>
    <submittedName>
        <fullName evidence="2">Uncharacterized protein</fullName>
    </submittedName>
</protein>
<evidence type="ECO:0000313" key="3">
    <source>
        <dbReference type="Proteomes" id="UP000199382"/>
    </source>
</evidence>
<keyword evidence="3" id="KW-1185">Reference proteome</keyword>
<gene>
    <name evidence="2" type="ORF">SAMN04488026_105410</name>
</gene>
<reference evidence="2 3" key="1">
    <citation type="submission" date="2016-10" db="EMBL/GenBank/DDBJ databases">
        <authorList>
            <person name="de Groot N.N."/>
        </authorList>
    </citation>
    <scope>NUCLEOTIDE SEQUENCE [LARGE SCALE GENOMIC DNA]</scope>
    <source>
        <strain evidence="2 3">DSM 25294</strain>
    </source>
</reference>
<proteinExistence type="predicted"/>
<feature type="region of interest" description="Disordered" evidence="1">
    <location>
        <begin position="1"/>
        <end position="27"/>
    </location>
</feature>
<dbReference type="AlphaFoldDB" id="A0A1G9ES27"/>
<name>A0A1G9ES27_9RHOB</name>
<dbReference type="Proteomes" id="UP000199382">
    <property type="component" value="Unassembled WGS sequence"/>
</dbReference>
<dbReference type="EMBL" id="FNEK01000054">
    <property type="protein sequence ID" value="SDK78894.1"/>
    <property type="molecule type" value="Genomic_DNA"/>
</dbReference>
<accession>A0A1G9ES27</accession>
<dbReference type="RefSeq" id="WP_093161360.1">
    <property type="nucleotide sequence ID" value="NZ_FNEK01000054.1"/>
</dbReference>
<organism evidence="2 3">
    <name type="scientific">Aliiruegeria lutimaris</name>
    <dbReference type="NCBI Taxonomy" id="571298"/>
    <lineage>
        <taxon>Bacteria</taxon>
        <taxon>Pseudomonadati</taxon>
        <taxon>Pseudomonadota</taxon>
        <taxon>Alphaproteobacteria</taxon>
        <taxon>Rhodobacterales</taxon>
        <taxon>Roseobacteraceae</taxon>
        <taxon>Aliiruegeria</taxon>
    </lineage>
</organism>
<evidence type="ECO:0000256" key="1">
    <source>
        <dbReference type="SAM" id="MobiDB-lite"/>
    </source>
</evidence>